<evidence type="ECO:0000256" key="2">
    <source>
        <dbReference type="ARBA" id="ARBA00023315"/>
    </source>
</evidence>
<keyword evidence="5" id="KW-1185">Reference proteome</keyword>
<keyword evidence="1" id="KW-0808">Transferase</keyword>
<dbReference type="InterPro" id="IPR016181">
    <property type="entry name" value="Acyl_CoA_acyltransferase"/>
</dbReference>
<dbReference type="SUPFAM" id="SSF55729">
    <property type="entry name" value="Acyl-CoA N-acyltransferases (Nat)"/>
    <property type="match status" value="1"/>
</dbReference>
<dbReference type="EMBL" id="VLLF01000012">
    <property type="protein sequence ID" value="TWI80039.1"/>
    <property type="molecule type" value="Genomic_DNA"/>
</dbReference>
<dbReference type="Gene3D" id="3.40.630.30">
    <property type="match status" value="1"/>
</dbReference>
<feature type="domain" description="N-acetyltransferase" evidence="3">
    <location>
        <begin position="4"/>
        <end position="152"/>
    </location>
</feature>
<evidence type="ECO:0000259" key="3">
    <source>
        <dbReference type="PROSITE" id="PS51186"/>
    </source>
</evidence>
<dbReference type="PANTHER" id="PTHR43877:SF1">
    <property type="entry name" value="ACETYLTRANSFERASE"/>
    <property type="match status" value="1"/>
</dbReference>
<reference evidence="4 5" key="1">
    <citation type="submission" date="2019-07" db="EMBL/GenBank/DDBJ databases">
        <title>Genomic Encyclopedia of Archaeal and Bacterial Type Strains, Phase II (KMG-II): from individual species to whole genera.</title>
        <authorList>
            <person name="Goeker M."/>
        </authorList>
    </citation>
    <scope>NUCLEOTIDE SEQUENCE [LARGE SCALE GENOMIC DNA]</scope>
    <source>
        <strain evidence="4 5">ATCC BAA-252</strain>
    </source>
</reference>
<dbReference type="GO" id="GO:0016747">
    <property type="term" value="F:acyltransferase activity, transferring groups other than amino-acyl groups"/>
    <property type="evidence" value="ECO:0007669"/>
    <property type="project" value="InterPro"/>
</dbReference>
<proteinExistence type="predicted"/>
<name>A0A562SFA6_9HYPH</name>
<dbReference type="CDD" id="cd04301">
    <property type="entry name" value="NAT_SF"/>
    <property type="match status" value="1"/>
</dbReference>
<gene>
    <name evidence="4" type="ORF">JM93_04151</name>
</gene>
<dbReference type="Proteomes" id="UP000320593">
    <property type="component" value="Unassembled WGS sequence"/>
</dbReference>
<evidence type="ECO:0000256" key="1">
    <source>
        <dbReference type="ARBA" id="ARBA00022679"/>
    </source>
</evidence>
<sequence length="152" mass="17378">MTETLIRPLHAGDRAQWNTLWADYLTFYETVLAPEITDTLFERLLGDGNHDALVAERDGKLIGFVHYLPHPTTWSTAPTCYLEDLYIASTARGGGVGAKLINAVYEAAERAGCTNVYWHTHDDNTTARRLYDRIGVLSNFVRYDKRKWEDQR</sequence>
<protein>
    <submittedName>
        <fullName evidence="4">Ribosomal protein S18 acetylase RimI-like enzyme</fullName>
    </submittedName>
</protein>
<dbReference type="Pfam" id="PF00583">
    <property type="entry name" value="Acetyltransf_1"/>
    <property type="match status" value="1"/>
</dbReference>
<comment type="caution">
    <text evidence="4">The sequence shown here is derived from an EMBL/GenBank/DDBJ whole genome shotgun (WGS) entry which is preliminary data.</text>
</comment>
<dbReference type="GO" id="GO:0005840">
    <property type="term" value="C:ribosome"/>
    <property type="evidence" value="ECO:0007669"/>
    <property type="project" value="UniProtKB-KW"/>
</dbReference>
<dbReference type="InterPro" id="IPR000182">
    <property type="entry name" value="GNAT_dom"/>
</dbReference>
<accession>A0A562SFA6</accession>
<keyword evidence="4" id="KW-0687">Ribonucleoprotein</keyword>
<dbReference type="AlphaFoldDB" id="A0A562SFA6"/>
<evidence type="ECO:0000313" key="4">
    <source>
        <dbReference type="EMBL" id="TWI80039.1"/>
    </source>
</evidence>
<keyword evidence="4" id="KW-0689">Ribosomal protein</keyword>
<organism evidence="4 5">
    <name type="scientific">Roseibium hamelinense</name>
    <dbReference type="NCBI Taxonomy" id="150831"/>
    <lineage>
        <taxon>Bacteria</taxon>
        <taxon>Pseudomonadati</taxon>
        <taxon>Pseudomonadota</taxon>
        <taxon>Alphaproteobacteria</taxon>
        <taxon>Hyphomicrobiales</taxon>
        <taxon>Stappiaceae</taxon>
        <taxon>Roseibium</taxon>
    </lineage>
</organism>
<dbReference type="PROSITE" id="PS51186">
    <property type="entry name" value="GNAT"/>
    <property type="match status" value="1"/>
</dbReference>
<keyword evidence="2" id="KW-0012">Acyltransferase</keyword>
<dbReference type="OrthoDB" id="9805924at2"/>
<dbReference type="RefSeq" id="WP_145347229.1">
    <property type="nucleotide sequence ID" value="NZ_SMLY01000079.1"/>
</dbReference>
<dbReference type="InterPro" id="IPR050832">
    <property type="entry name" value="Bact_Acetyltransf"/>
</dbReference>
<evidence type="ECO:0000313" key="5">
    <source>
        <dbReference type="Proteomes" id="UP000320593"/>
    </source>
</evidence>
<dbReference type="PANTHER" id="PTHR43877">
    <property type="entry name" value="AMINOALKYLPHOSPHONATE N-ACETYLTRANSFERASE-RELATED-RELATED"/>
    <property type="match status" value="1"/>
</dbReference>